<feature type="compositionally biased region" description="Basic and acidic residues" evidence="7">
    <location>
        <begin position="1347"/>
        <end position="1462"/>
    </location>
</feature>
<dbReference type="PROSITE" id="PS00514">
    <property type="entry name" value="FIBRINOGEN_C_1"/>
    <property type="match status" value="1"/>
</dbReference>
<feature type="compositionally biased region" description="Polar residues" evidence="7">
    <location>
        <begin position="339"/>
        <end position="351"/>
    </location>
</feature>
<feature type="compositionally biased region" description="Polar residues" evidence="7">
    <location>
        <begin position="649"/>
        <end position="662"/>
    </location>
</feature>
<feature type="compositionally biased region" description="Polar residues" evidence="7">
    <location>
        <begin position="724"/>
        <end position="733"/>
    </location>
</feature>
<feature type="region of interest" description="Disordered" evidence="7">
    <location>
        <begin position="2012"/>
        <end position="2042"/>
    </location>
</feature>
<evidence type="ECO:0000256" key="8">
    <source>
        <dbReference type="SAM" id="SignalP"/>
    </source>
</evidence>
<keyword evidence="3 8" id="KW-0732">Signal</keyword>
<keyword evidence="2" id="KW-0964">Secreted</keyword>
<feature type="compositionally biased region" description="Polar residues" evidence="7">
    <location>
        <begin position="221"/>
        <end position="235"/>
    </location>
</feature>
<dbReference type="NCBIfam" id="NF040941">
    <property type="entry name" value="GGGWT_bact"/>
    <property type="match status" value="1"/>
</dbReference>
<feature type="compositionally biased region" description="Basic and acidic residues" evidence="7">
    <location>
        <begin position="698"/>
        <end position="723"/>
    </location>
</feature>
<dbReference type="Ensembl" id="ENSNFUT00015044417.1">
    <property type="protein sequence ID" value="ENSNFUP00015042550.1"/>
    <property type="gene ID" value="ENSNFUG00015020377.1"/>
</dbReference>
<feature type="signal peptide" evidence="8">
    <location>
        <begin position="1"/>
        <end position="23"/>
    </location>
</feature>
<feature type="region of interest" description="Disordered" evidence="7">
    <location>
        <begin position="107"/>
        <end position="127"/>
    </location>
</feature>
<dbReference type="PANTHER" id="PTHR47221">
    <property type="entry name" value="FIBRINOGEN ALPHA CHAIN"/>
    <property type="match status" value="1"/>
</dbReference>
<feature type="compositionally biased region" description="Polar residues" evidence="7">
    <location>
        <begin position="1191"/>
        <end position="1200"/>
    </location>
</feature>
<evidence type="ECO:0000256" key="1">
    <source>
        <dbReference type="ARBA" id="ARBA00004613"/>
    </source>
</evidence>
<feature type="compositionally biased region" description="Polar residues" evidence="7">
    <location>
        <begin position="1775"/>
        <end position="1784"/>
    </location>
</feature>
<feature type="region of interest" description="Disordered" evidence="7">
    <location>
        <begin position="1035"/>
        <end position="1462"/>
    </location>
</feature>
<dbReference type="Gene3D" id="1.20.120.20">
    <property type="entry name" value="Apolipoprotein"/>
    <property type="match status" value="2"/>
</dbReference>
<feature type="compositionally biased region" description="Polar residues" evidence="7">
    <location>
        <begin position="1659"/>
        <end position="1671"/>
    </location>
</feature>
<feature type="compositionally biased region" description="Polar residues" evidence="7">
    <location>
        <begin position="400"/>
        <end position="411"/>
    </location>
</feature>
<feature type="compositionally biased region" description="Polar residues" evidence="7">
    <location>
        <begin position="1857"/>
        <end position="1875"/>
    </location>
</feature>
<feature type="compositionally biased region" description="Basic residues" evidence="7">
    <location>
        <begin position="1812"/>
        <end position="1828"/>
    </location>
</feature>
<evidence type="ECO:0000313" key="11">
    <source>
        <dbReference type="Proteomes" id="UP000694548"/>
    </source>
</evidence>
<dbReference type="InterPro" id="IPR037579">
    <property type="entry name" value="FIB_ANG-like"/>
</dbReference>
<feature type="compositionally biased region" description="Polar residues" evidence="7">
    <location>
        <begin position="1104"/>
        <end position="1130"/>
    </location>
</feature>
<dbReference type="GO" id="GO:0005576">
    <property type="term" value="C:extracellular region"/>
    <property type="evidence" value="ECO:0007669"/>
    <property type="project" value="UniProtKB-SubCell"/>
</dbReference>
<name>A0A8C6PFP8_NOTFU</name>
<accession>A0A8C6PFP8</accession>
<feature type="compositionally biased region" description="Basic and acidic residues" evidence="7">
    <location>
        <begin position="1604"/>
        <end position="1626"/>
    </location>
</feature>
<evidence type="ECO:0000313" key="10">
    <source>
        <dbReference type="Ensembl" id="ENSNFUP00015042550.1"/>
    </source>
</evidence>
<dbReference type="GeneTree" id="ENSGT00940000157946"/>
<feature type="domain" description="Fibrinogen C-terminal" evidence="9">
    <location>
        <begin position="2094"/>
        <end position="2328"/>
    </location>
</feature>
<feature type="region of interest" description="Disordered" evidence="7">
    <location>
        <begin position="2060"/>
        <end position="2096"/>
    </location>
</feature>
<dbReference type="SUPFAM" id="SSF58113">
    <property type="entry name" value="Apolipoprotein A-I"/>
    <property type="match status" value="2"/>
</dbReference>
<reference evidence="10" key="1">
    <citation type="submission" date="2014-08" db="EMBL/GenBank/DDBJ databases">
        <authorList>
            <person name="Senf B."/>
            <person name="Petzold A."/>
            <person name="Downie B.R."/>
            <person name="Koch P."/>
            <person name="Platzer M."/>
        </authorList>
    </citation>
    <scope>NUCLEOTIDE SEQUENCE [LARGE SCALE GENOMIC DNA]</scope>
    <source>
        <strain evidence="10">GRZ</strain>
    </source>
</reference>
<feature type="compositionally biased region" description="Basic and acidic residues" evidence="7">
    <location>
        <begin position="257"/>
        <end position="317"/>
    </location>
</feature>
<organism evidence="10 11">
    <name type="scientific">Nothobranchius furzeri</name>
    <name type="common">Turquoise killifish</name>
    <dbReference type="NCBI Taxonomy" id="105023"/>
    <lineage>
        <taxon>Eukaryota</taxon>
        <taxon>Metazoa</taxon>
        <taxon>Chordata</taxon>
        <taxon>Craniata</taxon>
        <taxon>Vertebrata</taxon>
        <taxon>Euteleostomi</taxon>
        <taxon>Actinopterygii</taxon>
        <taxon>Neopterygii</taxon>
        <taxon>Teleostei</taxon>
        <taxon>Neoteleostei</taxon>
        <taxon>Acanthomorphata</taxon>
        <taxon>Ovalentaria</taxon>
        <taxon>Atherinomorphae</taxon>
        <taxon>Cyprinodontiformes</taxon>
        <taxon>Nothobranchiidae</taxon>
        <taxon>Nothobranchius</taxon>
    </lineage>
</organism>
<feature type="compositionally biased region" description="Polar residues" evidence="7">
    <location>
        <begin position="1695"/>
        <end position="1731"/>
    </location>
</feature>
<evidence type="ECO:0000259" key="9">
    <source>
        <dbReference type="PROSITE" id="PS51406"/>
    </source>
</evidence>
<dbReference type="PANTHER" id="PTHR47221:SF6">
    <property type="entry name" value="FIBRINOGEN ALPHA CHAIN"/>
    <property type="match status" value="1"/>
</dbReference>
<feature type="region of interest" description="Disordered" evidence="7">
    <location>
        <begin position="452"/>
        <end position="1020"/>
    </location>
</feature>
<reference evidence="10" key="3">
    <citation type="submission" date="2025-09" db="UniProtKB">
        <authorList>
            <consortium name="Ensembl"/>
        </authorList>
    </citation>
    <scope>IDENTIFICATION</scope>
</reference>
<dbReference type="InterPro" id="IPR002181">
    <property type="entry name" value="Fibrinogen_a/b/g_C_dom"/>
</dbReference>
<dbReference type="InterPro" id="IPR014716">
    <property type="entry name" value="Fibrinogen_a/b/g_C_1"/>
</dbReference>
<feature type="compositionally biased region" description="Polar residues" evidence="7">
    <location>
        <begin position="1043"/>
        <end position="1058"/>
    </location>
</feature>
<dbReference type="PROSITE" id="PS51406">
    <property type="entry name" value="FIBRINOGEN_C_2"/>
    <property type="match status" value="1"/>
</dbReference>
<dbReference type="SMART" id="SM00186">
    <property type="entry name" value="FBG"/>
    <property type="match status" value="1"/>
</dbReference>
<feature type="compositionally biased region" description="Polar residues" evidence="7">
    <location>
        <begin position="982"/>
        <end position="995"/>
    </location>
</feature>
<feature type="compositionally biased region" description="Basic and acidic residues" evidence="7">
    <location>
        <begin position="1169"/>
        <end position="1187"/>
    </location>
</feature>
<feature type="compositionally biased region" description="Basic and acidic residues" evidence="7">
    <location>
        <begin position="1303"/>
        <end position="1318"/>
    </location>
</feature>
<evidence type="ECO:0000256" key="5">
    <source>
        <dbReference type="ARBA" id="ARBA00023157"/>
    </source>
</evidence>
<protein>
    <submittedName>
        <fullName evidence="10">Titin-like</fullName>
    </submittedName>
</protein>
<evidence type="ECO:0000256" key="3">
    <source>
        <dbReference type="ARBA" id="ARBA00022729"/>
    </source>
</evidence>
<feature type="compositionally biased region" description="Basic and acidic residues" evidence="7">
    <location>
        <begin position="1757"/>
        <end position="1769"/>
    </location>
</feature>
<feature type="compositionally biased region" description="Basic and acidic residues" evidence="7">
    <location>
        <begin position="935"/>
        <end position="965"/>
    </location>
</feature>
<sequence>MRLTALCVCGTLLAFSSLPWIRAEEGVLLGDCGFGPCAATLKPEGACRQGQHGSTCPYLLSLPPLTVHLPHLRELEDIMQDLQKLKDSVDELRKMCAGCESHNDRRCGRQTEREHDKQTEGKSTRADVRNWMNVRPETERDFNLECGNDAVKVEKTDTEKRVILEEEERHKWETDRKGNKGAVKEKEREESLSEVRAKDGKPKGDGARGKDVSDQKRTPTAGGNTRTVDVTSENVFETDHREVDRIKDALKGNLKGFQEDKLESEDEKKILTNVKNKEKTKEESNIHVWQEDINKTSRTEAGDKTKLSENRGDHRNEEQEEQEGETREEMETGIIVGRNNENPKQTESTGRSGKEKTLKEGEVDDKDREIKAESVQRDGDGELSSRKTTERTDFFPISPTPLSITRSTSRLDPSKVTTLTSSLPSPSFPSFTLSSITDVSHESKGVYGLTKSLSHGAGDTSKTQGTDVTTATGTTATTTTEQPSTGSRGHERSTTTTYQTLRVTASPNVTDRSRWTPKKNISSNIRSVEESPPGPGLKPGQKIKPEIKPEAEQKRKNLKNDHKPNQAPIPDKKTKYNQKQKSAPHKPTSEKPKTGRDPKQTHITKPNRRAPPYILVPNKNQKNNLTRQHDLTLRNKLQFHKPKPPQRPPTSVQIPQPVNSTHSEGHPLGNKDLESDKTPDVDQNSKPEKKLIHPFKTNKPDQKKKTEKTLESEEKTKLDDKTEQISSSAQRTSTRTETEHLTPKPNQKHQTESAEITGENASQEPKSKPDSTAGAEVTPHRVHSTSDGMKNFSQEITGMKPESNRELVTSQMKQKPLSESVRNSDKNHSQKSESKPGLKLGQKLISGRVNATSDQINHSSQAIAEIKHNLNPTKAPKGETVSSKPDQKLLGANKSVENPSQVAKSIRDLTPEQKITISRVHETSDQMNQASMETTEIKHKPERIQEPGSKRETATSKPNEKHSADNVETSDGNPIQEPGYQVNATPDSIPESNKTILDIKVEKETTPSKPNGKPLTIDTSIQSLLLEPTFIPELMPEKKITSDEVNASSGQTNESTQGVIGKQPKPSHQPESESDTTTSQPDHVFSTESVKRSEKYSYKEPESNTDMQSGQKITLDQVNATFNQMNTSKQEIPKIKHKPKLVQKPESKNEAVTSKPDLKLLTVEMTDENSLKEQEFNPDIKSEKRPPFDQVNRTSGQMNKPIQERPDQMNKPIQERPDQIKKSIQERPDQMNKSIQERPDQIKKSIQERPDQIKKSIQERPDQIKKSIQERPDQIKKSIQERPDQMNKSIQERPDQINTLIQERPDQMNKSIQERPDQMNKSIQERPNQIKKSIQGKPDQISTSIQERPDKMNKSIQERPDQINKSIQERPDQINKSIQERPDQINKSIQERPDQINKSIQERPDQINKSIQERPDQINKSIQERPDQINKSIQERPDQINKSIQERPDQMNKSIQERPDQMNKFIQERPDQINTLIQERTDQINTLIQERTDQINKSIQGRPDQMNKSIQGRPDHMNKSIQGRPDQMNKSIQGRPTIKYRPKPIPKPESKSKTATPKHKQKPLTKFVGCSDQIPPHTPKFNPDLTPGQKITSDRGTVVPDQINKPRLEIKIKTKPKPSQEPKFESETATSKPLAEFVDGSEEIPSNEPKLNLDLTPEQKFQSNLINGTSDQIDKPSQEIKQQLKSTQDPESKSETASSRNDQKTVTTHKLQKVISNQELTSGQTPASGQNPKHVHVSSINKRPKPGSEPNLPPKHPKAEMGLKHKPDTDPMTVLTPQTNSSLRTPRPGQKLNLKPVSLYEKIPTPESNRTSKPRPPFRFRPPSRHIGKPGPKLIQRPKQPIQPAPSPKTKTALHPSKTNGLPSENIPNSQTDVKSPSDLGKLIAEVTHSPRETSSNSTRKTHMLGPKTSNSLNAEHLPHPYTNAEDIMLSPNSRTASDLRPQTASQPPSIPMTTRPNTVSSGMLRHVFTSTNPGPTQQSPVPKSDSLIETKILHYVKETAPETTVLRSLDSTFTPSSDLRSEASTTSDPKPFAAQPSTPSARELRVKINQVAAFVNNSLNPNGRLGGGLPKERPEGSQSGSLPGRINGRLPTSVSSKVPRDCSDLLLRGKTTSGVYLVTPDLRSRSFPVFCDMVLGGGGWTLLQSRQDGSVSFNRTWMEYQTGFGVLDGGEFWLGNNMIHLLTRDRDMMLRVELEDFDGVTGFAQYELFRVAGERLRYRLTVDGYSGTAGDALRFSKRYDHNNRAFTTPDRDHDRYPSGNCGAYYSSGWWFDACMAANLNGRYYNGKYRGVRDGIFWGTWYNISEEYYPTNERLSFKSVRMMIRPKAFMQ</sequence>
<dbReference type="Pfam" id="PF00147">
    <property type="entry name" value="Fibrinogen_C"/>
    <property type="match status" value="1"/>
</dbReference>
<proteinExistence type="predicted"/>
<feature type="compositionally biased region" description="Basic and acidic residues" evidence="7">
    <location>
        <begin position="171"/>
        <end position="217"/>
    </location>
</feature>
<feature type="chain" id="PRO_5034547564" evidence="8">
    <location>
        <begin position="24"/>
        <end position="2331"/>
    </location>
</feature>
<keyword evidence="11" id="KW-1185">Reference proteome</keyword>
<evidence type="ECO:0000256" key="7">
    <source>
        <dbReference type="SAM" id="MobiDB-lite"/>
    </source>
</evidence>
<comment type="subcellular location">
    <subcellularLocation>
        <location evidence="1">Secreted</location>
    </subcellularLocation>
</comment>
<dbReference type="OMA" id="QERPDQM"/>
<dbReference type="SUPFAM" id="SSF56496">
    <property type="entry name" value="Fibrinogen C-terminal domain-like"/>
    <property type="match status" value="1"/>
</dbReference>
<keyword evidence="6" id="KW-0325">Glycoprotein</keyword>
<feature type="compositionally biased region" description="Polar residues" evidence="7">
    <location>
        <begin position="785"/>
        <end position="796"/>
    </location>
</feature>
<feature type="compositionally biased region" description="Polar residues" evidence="7">
    <location>
        <begin position="849"/>
        <end position="862"/>
    </location>
</feature>
<reference evidence="10" key="2">
    <citation type="submission" date="2025-08" db="UniProtKB">
        <authorList>
            <consortium name="Ensembl"/>
        </authorList>
    </citation>
    <scope>IDENTIFICATION</scope>
</reference>
<feature type="region of interest" description="Disordered" evidence="7">
    <location>
        <begin position="171"/>
        <end position="236"/>
    </location>
</feature>
<dbReference type="InterPro" id="IPR036056">
    <property type="entry name" value="Fibrinogen-like_C"/>
</dbReference>
<feature type="compositionally biased region" description="Polar residues" evidence="7">
    <location>
        <begin position="1319"/>
        <end position="1332"/>
    </location>
</feature>
<feature type="compositionally biased region" description="Low complexity" evidence="7">
    <location>
        <begin position="417"/>
        <end position="426"/>
    </location>
</feature>
<feature type="compositionally biased region" description="Basic and acidic residues" evidence="7">
    <location>
        <begin position="663"/>
        <end position="691"/>
    </location>
</feature>
<feature type="compositionally biased region" description="Basic and acidic residues" evidence="7">
    <location>
        <begin position="1202"/>
        <end position="1295"/>
    </location>
</feature>
<dbReference type="InterPro" id="IPR020837">
    <property type="entry name" value="Fibrinogen_CS"/>
</dbReference>
<feature type="compositionally biased region" description="Basic and acidic residues" evidence="7">
    <location>
        <begin position="587"/>
        <end position="600"/>
    </location>
</feature>
<feature type="compositionally biased region" description="Basic and acidic residues" evidence="7">
    <location>
        <begin position="997"/>
        <end position="1006"/>
    </location>
</feature>
<dbReference type="KEGG" id="nfu:107388921"/>
<feature type="compositionally biased region" description="Polar residues" evidence="7">
    <location>
        <begin position="2012"/>
        <end position="2029"/>
    </location>
</feature>
<evidence type="ECO:0000256" key="2">
    <source>
        <dbReference type="ARBA" id="ARBA00022525"/>
    </source>
</evidence>
<keyword evidence="4" id="KW-0175">Coiled coil</keyword>
<evidence type="ECO:0000256" key="4">
    <source>
        <dbReference type="ARBA" id="ARBA00023054"/>
    </source>
</evidence>
<feature type="region of interest" description="Disordered" evidence="7">
    <location>
        <begin position="1500"/>
        <end position="1916"/>
    </location>
</feature>
<evidence type="ECO:0000256" key="6">
    <source>
        <dbReference type="ARBA" id="ARBA00023180"/>
    </source>
</evidence>
<feature type="compositionally biased region" description="Low complexity" evidence="7">
    <location>
        <begin position="463"/>
        <end position="480"/>
    </location>
</feature>
<feature type="compositionally biased region" description="Basic and acidic residues" evidence="7">
    <location>
        <begin position="822"/>
        <end position="836"/>
    </location>
</feature>
<dbReference type="Gene3D" id="3.90.215.10">
    <property type="entry name" value="Gamma Fibrinogen, chain A, domain 1"/>
    <property type="match status" value="1"/>
</dbReference>
<dbReference type="Proteomes" id="UP000694548">
    <property type="component" value="Chromosome sgr13"/>
</dbReference>
<feature type="compositionally biased region" description="Polar residues" evidence="7">
    <location>
        <begin position="925"/>
        <end position="934"/>
    </location>
</feature>
<feature type="compositionally biased region" description="Polar residues" evidence="7">
    <location>
        <begin position="494"/>
        <end position="510"/>
    </location>
</feature>
<feature type="compositionally biased region" description="Basic residues" evidence="7">
    <location>
        <begin position="575"/>
        <end position="584"/>
    </location>
</feature>
<feature type="compositionally biased region" description="Basic and acidic residues" evidence="7">
    <location>
        <begin position="1089"/>
        <end position="1102"/>
    </location>
</feature>
<dbReference type="CDD" id="cd00087">
    <property type="entry name" value="FReD"/>
    <property type="match status" value="1"/>
</dbReference>
<feature type="region of interest" description="Disordered" evidence="7">
    <location>
        <begin position="1936"/>
        <end position="1959"/>
    </location>
</feature>
<dbReference type="GO" id="GO:0007596">
    <property type="term" value="P:blood coagulation"/>
    <property type="evidence" value="ECO:0007669"/>
    <property type="project" value="InterPro"/>
</dbReference>
<feature type="region of interest" description="Disordered" evidence="7">
    <location>
        <begin position="252"/>
        <end position="426"/>
    </location>
</feature>
<feature type="compositionally biased region" description="Basic and acidic residues" evidence="7">
    <location>
        <begin position="543"/>
        <end position="574"/>
    </location>
</feature>
<feature type="compositionally biased region" description="Basic and acidic residues" evidence="7">
    <location>
        <begin position="352"/>
        <end position="393"/>
    </location>
</feature>
<keyword evidence="5" id="KW-1015">Disulfide bond</keyword>